<gene>
    <name evidence="3" type="ORF">BCR33DRAFT_656516</name>
</gene>
<keyword evidence="1" id="KW-0224">Dipeptidase</keyword>
<keyword evidence="1" id="KW-0645">Protease</keyword>
<evidence type="ECO:0000313" key="4">
    <source>
        <dbReference type="Proteomes" id="UP000193642"/>
    </source>
</evidence>
<dbReference type="Proteomes" id="UP000193642">
    <property type="component" value="Unassembled WGS sequence"/>
</dbReference>
<keyword evidence="1" id="KW-0378">Hydrolase</keyword>
<keyword evidence="4" id="KW-1185">Reference proteome</keyword>
<keyword evidence="1" id="KW-0479">Metal-binding</keyword>
<comment type="similarity">
    <text evidence="1">Belongs to the metallo-dependent hydrolases superfamily. Peptidase M19 family.</text>
</comment>
<dbReference type="EMBL" id="MCGO01000006">
    <property type="protein sequence ID" value="ORY50916.1"/>
    <property type="molecule type" value="Genomic_DNA"/>
</dbReference>
<dbReference type="SUPFAM" id="SSF51556">
    <property type="entry name" value="Metallo-dependent hydrolases"/>
    <property type="match status" value="1"/>
</dbReference>
<comment type="catalytic activity">
    <reaction evidence="1">
        <text>an L-aminoacyl-L-amino acid + H2O = 2 an L-alpha-amino acid</text>
        <dbReference type="Rhea" id="RHEA:48940"/>
        <dbReference type="ChEBI" id="CHEBI:15377"/>
        <dbReference type="ChEBI" id="CHEBI:59869"/>
        <dbReference type="ChEBI" id="CHEBI:77460"/>
        <dbReference type="EC" id="3.4.13.19"/>
    </reaction>
</comment>
<dbReference type="PANTHER" id="PTHR10443:SF12">
    <property type="entry name" value="DIPEPTIDASE"/>
    <property type="match status" value="1"/>
</dbReference>
<sequence length="383" mass="42798">MVSSHGLDSEPWSPLLPRAPPNESPLEAAQRILRHAPVIDTHNDWPGKLNWILNSKLHDKSLVNLPPSQFHTDITRIRAGNLGVQFWSAYVGCAEYTKQTNAVQETLNQIDLIKRLVAKYPNEFAFARTVADIRAAARKGKVASLIGIEGGHQIDGSMGVLRQYFELGVRYMTLTHSCHTAWADSCSLPPIHNGISSEGHRFIREMNRLGMMIDISHVSADAMRQSIEASKAPVIFSHSSAYSVTPVPRNVPDDVLRMLKDKDGVVMINFMKAYTYTNETTKMRCLGTWEHMSHIKKVVGAQYIGIGADFDGSGIDDFALKDVSKYPELVVELLRRKFTEQEIIGITGSNLLRVMEKVEKVAAKMQKDDEKLEEVGIIVEKTC</sequence>
<comment type="cofactor">
    <cofactor evidence="1">
        <name>Zn(2+)</name>
        <dbReference type="ChEBI" id="CHEBI:29105"/>
    </cofactor>
</comment>
<keyword evidence="1" id="KW-0482">Metalloprotease</keyword>
<reference evidence="3 4" key="1">
    <citation type="submission" date="2016-07" db="EMBL/GenBank/DDBJ databases">
        <title>Pervasive Adenine N6-methylation of Active Genes in Fungi.</title>
        <authorList>
            <consortium name="DOE Joint Genome Institute"/>
            <person name="Mondo S.J."/>
            <person name="Dannebaum R.O."/>
            <person name="Kuo R.C."/>
            <person name="Labutti K."/>
            <person name="Haridas S."/>
            <person name="Kuo A."/>
            <person name="Salamov A."/>
            <person name="Ahrendt S.R."/>
            <person name="Lipzen A."/>
            <person name="Sullivan W."/>
            <person name="Andreopoulos W.B."/>
            <person name="Clum A."/>
            <person name="Lindquist E."/>
            <person name="Daum C."/>
            <person name="Ramamoorthy G.K."/>
            <person name="Gryganskyi A."/>
            <person name="Culley D."/>
            <person name="Magnuson J.K."/>
            <person name="James T.Y."/>
            <person name="O'Malley M.A."/>
            <person name="Stajich J.E."/>
            <person name="Spatafora J.W."/>
            <person name="Visel A."/>
            <person name="Grigoriev I.V."/>
        </authorList>
    </citation>
    <scope>NUCLEOTIDE SEQUENCE [LARGE SCALE GENOMIC DNA]</scope>
    <source>
        <strain evidence="3 4">JEL800</strain>
    </source>
</reference>
<comment type="caution">
    <text evidence="3">The sequence shown here is derived from an EMBL/GenBank/DDBJ whole genome shotgun (WGS) entry which is preliminary data.</text>
</comment>
<protein>
    <recommendedName>
        <fullName evidence="1">Dipeptidase</fullName>
        <ecNumber evidence="1">3.4.13.19</ecNumber>
    </recommendedName>
</protein>
<keyword evidence="1" id="KW-0862">Zinc</keyword>
<dbReference type="CDD" id="cd01301">
    <property type="entry name" value="rDP_like"/>
    <property type="match status" value="1"/>
</dbReference>
<evidence type="ECO:0000256" key="1">
    <source>
        <dbReference type="RuleBase" id="RU341113"/>
    </source>
</evidence>
<dbReference type="GO" id="GO:0046872">
    <property type="term" value="F:metal ion binding"/>
    <property type="evidence" value="ECO:0007669"/>
    <property type="project" value="UniProtKB-UniRule"/>
</dbReference>
<dbReference type="GO" id="GO:0006508">
    <property type="term" value="P:proteolysis"/>
    <property type="evidence" value="ECO:0007669"/>
    <property type="project" value="UniProtKB-KW"/>
</dbReference>
<name>A0A1Y2CVJ6_9FUNG</name>
<accession>A0A1Y2CVJ6</accession>
<feature type="region of interest" description="Disordered" evidence="2">
    <location>
        <begin position="1"/>
        <end position="23"/>
    </location>
</feature>
<dbReference type="STRING" id="329046.A0A1Y2CVJ6"/>
<dbReference type="PROSITE" id="PS51365">
    <property type="entry name" value="RENAL_DIPEPTIDASE_2"/>
    <property type="match status" value="1"/>
</dbReference>
<dbReference type="AlphaFoldDB" id="A0A1Y2CVJ6"/>
<dbReference type="InterPro" id="IPR008257">
    <property type="entry name" value="Pept_M19"/>
</dbReference>
<evidence type="ECO:0000256" key="2">
    <source>
        <dbReference type="SAM" id="MobiDB-lite"/>
    </source>
</evidence>
<dbReference type="EC" id="3.4.13.19" evidence="1"/>
<organism evidence="3 4">
    <name type="scientific">Rhizoclosmatium globosum</name>
    <dbReference type="NCBI Taxonomy" id="329046"/>
    <lineage>
        <taxon>Eukaryota</taxon>
        <taxon>Fungi</taxon>
        <taxon>Fungi incertae sedis</taxon>
        <taxon>Chytridiomycota</taxon>
        <taxon>Chytridiomycota incertae sedis</taxon>
        <taxon>Chytridiomycetes</taxon>
        <taxon>Chytridiales</taxon>
        <taxon>Chytriomycetaceae</taxon>
        <taxon>Rhizoclosmatium</taxon>
    </lineage>
</organism>
<proteinExistence type="inferred from homology"/>
<dbReference type="GO" id="GO:0070573">
    <property type="term" value="F:metallodipeptidase activity"/>
    <property type="evidence" value="ECO:0007669"/>
    <property type="project" value="InterPro"/>
</dbReference>
<dbReference type="OrthoDB" id="445695at2759"/>
<dbReference type="Pfam" id="PF01244">
    <property type="entry name" value="Peptidase_M19"/>
    <property type="match status" value="1"/>
</dbReference>
<evidence type="ECO:0000313" key="3">
    <source>
        <dbReference type="EMBL" id="ORY50916.1"/>
    </source>
</evidence>
<dbReference type="PANTHER" id="PTHR10443">
    <property type="entry name" value="MICROSOMAL DIPEPTIDASE"/>
    <property type="match status" value="1"/>
</dbReference>
<dbReference type="Gene3D" id="3.20.20.140">
    <property type="entry name" value="Metal-dependent hydrolases"/>
    <property type="match status" value="1"/>
</dbReference>
<dbReference type="InterPro" id="IPR032466">
    <property type="entry name" value="Metal_Hydrolase"/>
</dbReference>